<proteinExistence type="predicted"/>
<evidence type="ECO:0000313" key="4">
    <source>
        <dbReference type="Proteomes" id="UP000265341"/>
    </source>
</evidence>
<comment type="caution">
    <text evidence="3">The sequence shown here is derived from an EMBL/GenBank/DDBJ whole genome shotgun (WGS) entry which is preliminary data.</text>
</comment>
<protein>
    <submittedName>
        <fullName evidence="3">Uncharacterized protein</fullName>
    </submittedName>
</protein>
<reference evidence="3 4" key="1">
    <citation type="submission" date="2018-08" db="EMBL/GenBank/DDBJ databases">
        <title>Meiothermus roseus NBRC 110900 genome sequencing project.</title>
        <authorList>
            <person name="Da Costa M.S."/>
            <person name="Albuquerque L."/>
            <person name="Raposo P."/>
            <person name="Froufe H.J.C."/>
            <person name="Barroso C.S."/>
            <person name="Egas C."/>
        </authorList>
    </citation>
    <scope>NUCLEOTIDE SEQUENCE [LARGE SCALE GENOMIC DNA]</scope>
    <source>
        <strain evidence="3 4">NBRC 110900</strain>
    </source>
</reference>
<dbReference type="EMBL" id="QWLA01000103">
    <property type="protein sequence ID" value="RIH82499.1"/>
    <property type="molecule type" value="Genomic_DNA"/>
</dbReference>
<sequence length="367" mass="40174">MDTEGRVLEAWLGRDSRTGIGVVVYRPLEGEPPEAVAGMLPWLEGLESAWIAEIPVAAVEATRFQGTADPKRLLAWARGLLETLGRLQEAGLSHGNISAERLWVRGPRIWLEGAGLPVQPVKPDPQGVVEALRQLAGESWSHLLFSTELEAFAQGKLSLEEVRERLAGEPVAEAEAESPAILQAVLEEEPTLAVRSTEEPPPPSAPVPKSKSQLRVESQPVRLPEGSPEEEMPVAPRRIRIEDPLEPSFPVIEPQPHRRSLLHYLGVLLLVVAVGLAVWLWPRPQPVVSGYVVEFRLDPPEAKGRIEILEAPPGSTMEKGRTIAEVPGPVQFDKAGAYRVRIRVDGREPKEVLLDVPTPGGVTIRLQ</sequence>
<name>A0A399EH88_9DEIN</name>
<accession>A0A399EH88</accession>
<keyword evidence="2" id="KW-0472">Membrane</keyword>
<evidence type="ECO:0000256" key="1">
    <source>
        <dbReference type="SAM" id="MobiDB-lite"/>
    </source>
</evidence>
<keyword evidence="2" id="KW-1133">Transmembrane helix</keyword>
<evidence type="ECO:0000313" key="3">
    <source>
        <dbReference type="EMBL" id="RIH82499.1"/>
    </source>
</evidence>
<feature type="region of interest" description="Disordered" evidence="1">
    <location>
        <begin position="191"/>
        <end position="233"/>
    </location>
</feature>
<keyword evidence="2" id="KW-0812">Transmembrane</keyword>
<keyword evidence="4" id="KW-1185">Reference proteome</keyword>
<evidence type="ECO:0000256" key="2">
    <source>
        <dbReference type="SAM" id="Phobius"/>
    </source>
</evidence>
<organism evidence="3 4">
    <name type="scientific">Calidithermus roseus</name>
    <dbReference type="NCBI Taxonomy" id="1644118"/>
    <lineage>
        <taxon>Bacteria</taxon>
        <taxon>Thermotogati</taxon>
        <taxon>Deinococcota</taxon>
        <taxon>Deinococci</taxon>
        <taxon>Thermales</taxon>
        <taxon>Thermaceae</taxon>
        <taxon>Calidithermus</taxon>
    </lineage>
</organism>
<gene>
    <name evidence="3" type="ORF">Mrose_03358</name>
</gene>
<dbReference type="Proteomes" id="UP000265341">
    <property type="component" value="Unassembled WGS sequence"/>
</dbReference>
<feature type="transmembrane region" description="Helical" evidence="2">
    <location>
        <begin position="261"/>
        <end position="281"/>
    </location>
</feature>
<dbReference type="AlphaFoldDB" id="A0A399EH88"/>